<reference evidence="3 4" key="1">
    <citation type="journal article" date="2016" name="PLoS Pathog.">
        <title>Biosynthesis of antibiotic leucinostatins in bio-control fungus Purpureocillium lilacinum and their inhibition on phytophthora revealed by genome mining.</title>
        <authorList>
            <person name="Wang G."/>
            <person name="Liu Z."/>
            <person name="Lin R."/>
            <person name="Li E."/>
            <person name="Mao Z."/>
            <person name="Ling J."/>
            <person name="Yang Y."/>
            <person name="Yin W.B."/>
            <person name="Xie B."/>
        </authorList>
    </citation>
    <scope>NUCLEOTIDE SEQUENCE [LARGE SCALE GENOMIC DNA]</scope>
    <source>
        <strain evidence="3">170</strain>
    </source>
</reference>
<protein>
    <submittedName>
        <fullName evidence="3">Uncharacterized protein</fullName>
    </submittedName>
</protein>
<feature type="compositionally biased region" description="Low complexity" evidence="1">
    <location>
        <begin position="271"/>
        <end position="325"/>
    </location>
</feature>
<evidence type="ECO:0000313" key="4">
    <source>
        <dbReference type="Proteomes" id="UP000078397"/>
    </source>
</evidence>
<feature type="region of interest" description="Disordered" evidence="1">
    <location>
        <begin position="421"/>
        <end position="453"/>
    </location>
</feature>
<keyword evidence="2" id="KW-0732">Signal</keyword>
<evidence type="ECO:0000256" key="1">
    <source>
        <dbReference type="SAM" id="MobiDB-lite"/>
    </source>
</evidence>
<name>A0A179G5L1_METCM</name>
<dbReference type="Proteomes" id="UP000078397">
    <property type="component" value="Unassembled WGS sequence"/>
</dbReference>
<evidence type="ECO:0000313" key="3">
    <source>
        <dbReference type="EMBL" id="OAQ72768.1"/>
    </source>
</evidence>
<proteinExistence type="predicted"/>
<dbReference type="GeneID" id="28844627"/>
<feature type="region of interest" description="Disordered" evidence="1">
    <location>
        <begin position="346"/>
        <end position="366"/>
    </location>
</feature>
<feature type="chain" id="PRO_5012091083" evidence="2">
    <location>
        <begin position="16"/>
        <end position="478"/>
    </location>
</feature>
<dbReference type="RefSeq" id="XP_018148851.1">
    <property type="nucleotide sequence ID" value="XM_018280633.1"/>
</dbReference>
<feature type="signal peptide" evidence="2">
    <location>
        <begin position="1"/>
        <end position="15"/>
    </location>
</feature>
<comment type="caution">
    <text evidence="3">The sequence shown here is derived from an EMBL/GenBank/DDBJ whole genome shotgun (WGS) entry which is preliminary data.</text>
</comment>
<dbReference type="OrthoDB" id="4941232at2759"/>
<gene>
    <name evidence="3" type="ORF">VFPPC_00655</name>
</gene>
<feature type="compositionally biased region" description="Low complexity" evidence="1">
    <location>
        <begin position="219"/>
        <end position="253"/>
    </location>
</feature>
<feature type="compositionally biased region" description="Basic residues" evidence="1">
    <location>
        <begin position="258"/>
        <end position="270"/>
    </location>
</feature>
<evidence type="ECO:0000256" key="2">
    <source>
        <dbReference type="SAM" id="SignalP"/>
    </source>
</evidence>
<organism evidence="3 4">
    <name type="scientific">Pochonia chlamydosporia 170</name>
    <dbReference type="NCBI Taxonomy" id="1380566"/>
    <lineage>
        <taxon>Eukaryota</taxon>
        <taxon>Fungi</taxon>
        <taxon>Dikarya</taxon>
        <taxon>Ascomycota</taxon>
        <taxon>Pezizomycotina</taxon>
        <taxon>Sordariomycetes</taxon>
        <taxon>Hypocreomycetidae</taxon>
        <taxon>Hypocreales</taxon>
        <taxon>Clavicipitaceae</taxon>
        <taxon>Pochonia</taxon>
    </lineage>
</organism>
<feature type="compositionally biased region" description="Gly residues" evidence="1">
    <location>
        <begin position="436"/>
        <end position="445"/>
    </location>
</feature>
<feature type="region of interest" description="Disordered" evidence="1">
    <location>
        <begin position="173"/>
        <end position="325"/>
    </location>
</feature>
<dbReference type="EMBL" id="LSBJ02000001">
    <property type="protein sequence ID" value="OAQ72768.1"/>
    <property type="molecule type" value="Genomic_DNA"/>
</dbReference>
<accession>A0A179G5L1</accession>
<dbReference type="STRING" id="1380566.A0A179G5L1"/>
<sequence>MRLLQILGLAGCATAQFSFPGKAASLELNKQIEIKWNSAGLEGPIAITLVPAGLVGQSVVAQQIAVGIQNSGLITWTPDVSITAFPGFNMVIIDAKAKAVVSEEFIIPGLVQKPGTVTRVVPVVTSKVVTDSSGVVATNLVTSVGSTLLPLPTGPIKLHMSGTQVLDKLVTGVNGAAPTPSEEINKDGQKEGLLPLPGVDGNAQQPLGGLKPLPNVVLSSTTSAAVSTQTQENNNNNNGNNNNNNKNGNDMNGGNRGNNKKQGNRNKNKNSNKGNNNNNNNNNGNNNGNNSGNNRNQQDGNSKGAKSESNNGKNSNKNKSNSMMAKLKRSPDMSAMQLPALKAKNVVPSPTQAQVKARGEPEATQADIRITLTPASPSDPVRVIDVPGAKGNNNNNLQTSRSPRVSFTLPTAATRTITTAIVPSGAKNRASTDNTQGGGRQGASGDGSSESTEMGLAVKVGPGNILGVVALVVGVLML</sequence>
<dbReference type="KEGG" id="pchm:VFPPC_00655"/>
<keyword evidence="4" id="KW-1185">Reference proteome</keyword>
<dbReference type="AlphaFoldDB" id="A0A179G5L1"/>